<evidence type="ECO:0000313" key="6">
    <source>
        <dbReference type="EMBL" id="MDT0549540.1"/>
    </source>
</evidence>
<proteinExistence type="inferred from homology"/>
<evidence type="ECO:0000256" key="3">
    <source>
        <dbReference type="ARBA" id="ARBA00023295"/>
    </source>
</evidence>
<accession>A0ABU2XVI6</accession>
<dbReference type="Gene3D" id="2.60.120.200">
    <property type="match status" value="1"/>
</dbReference>
<dbReference type="PANTHER" id="PTHR42812">
    <property type="entry name" value="BETA-XYLOSIDASE"/>
    <property type="match status" value="1"/>
</dbReference>
<dbReference type="SUPFAM" id="SSF75005">
    <property type="entry name" value="Arabinanase/levansucrase/invertase"/>
    <property type="match status" value="1"/>
</dbReference>
<keyword evidence="7" id="KW-1185">Reference proteome</keyword>
<name>A0ABU2XVI6_9ACTN</name>
<dbReference type="InterPro" id="IPR013320">
    <property type="entry name" value="ConA-like_dom_sf"/>
</dbReference>
<reference evidence="6" key="1">
    <citation type="submission" date="2024-05" db="EMBL/GenBank/DDBJ databases">
        <title>30 novel species of actinomycetes from the DSMZ collection.</title>
        <authorList>
            <person name="Nouioui I."/>
        </authorList>
    </citation>
    <scope>NUCLEOTIDE SEQUENCE</scope>
    <source>
        <strain evidence="6">DSM 41529</strain>
    </source>
</reference>
<organism evidence="6 7">
    <name type="scientific">Streptomyces lonegramiae</name>
    <dbReference type="NCBI Taxonomy" id="3075524"/>
    <lineage>
        <taxon>Bacteria</taxon>
        <taxon>Bacillati</taxon>
        <taxon>Actinomycetota</taxon>
        <taxon>Actinomycetes</taxon>
        <taxon>Kitasatosporales</taxon>
        <taxon>Streptomycetaceae</taxon>
        <taxon>Streptomyces</taxon>
    </lineage>
</organism>
<dbReference type="InterPro" id="IPR041542">
    <property type="entry name" value="GH43_C2"/>
</dbReference>
<dbReference type="Proteomes" id="UP001180754">
    <property type="component" value="Unassembled WGS sequence"/>
</dbReference>
<protein>
    <submittedName>
        <fullName evidence="6">Glycoside hydrolase family 43 protein</fullName>
    </submittedName>
</protein>
<evidence type="ECO:0000259" key="5">
    <source>
        <dbReference type="Pfam" id="PF17851"/>
    </source>
</evidence>
<gene>
    <name evidence="6" type="ORF">RND15_43820</name>
</gene>
<comment type="caution">
    <text evidence="6">The sequence shown here is derived from an EMBL/GenBank/DDBJ whole genome shotgun (WGS) entry which is preliminary data.</text>
</comment>
<evidence type="ECO:0000256" key="1">
    <source>
        <dbReference type="ARBA" id="ARBA00009865"/>
    </source>
</evidence>
<evidence type="ECO:0000256" key="4">
    <source>
        <dbReference type="RuleBase" id="RU361187"/>
    </source>
</evidence>
<dbReference type="InterPro" id="IPR051795">
    <property type="entry name" value="Glycosyl_Hydrlase_43"/>
</dbReference>
<dbReference type="Gene3D" id="2.115.10.20">
    <property type="entry name" value="Glycosyl hydrolase domain, family 43"/>
    <property type="match status" value="1"/>
</dbReference>
<dbReference type="EMBL" id="JAVRFD010000035">
    <property type="protein sequence ID" value="MDT0549540.1"/>
    <property type="molecule type" value="Genomic_DNA"/>
</dbReference>
<keyword evidence="3 4" id="KW-0326">Glycosidase</keyword>
<dbReference type="GO" id="GO:0016787">
    <property type="term" value="F:hydrolase activity"/>
    <property type="evidence" value="ECO:0007669"/>
    <property type="project" value="UniProtKB-KW"/>
</dbReference>
<dbReference type="Pfam" id="PF17851">
    <property type="entry name" value="GH43_C2"/>
    <property type="match status" value="1"/>
</dbReference>
<keyword evidence="2 4" id="KW-0378">Hydrolase</keyword>
<dbReference type="InterPro" id="IPR006710">
    <property type="entry name" value="Glyco_hydro_43"/>
</dbReference>
<sequence>MLTFANPVLAGNHPDPSICRVGEDFYLVTSSFAYYPGIPVFHSRDLVRWRPLGHVVHRSAQVSLTGLDVSDGIWAPTIRYHEGTFYVVSTVAKHRRGSVTFLSTASDPAGPWSDPIVLEAEGIDPSLFFDDDGRCWFTACRDAVQPDAGGPGELWMRELDLETLALTGPTHVLWHGAMRGAWVEAPHLYKREGVYYLVAAEGGTERHHAVTAARSDAVTGPYSTDPRSPLLTHRHRGAAEPIHNVGHVDLVDTPAGETWAVALGVQSIGGTHTLGREVFLVPVEWTPRGPVFAPDTGRVRLAERLPAGTTATAAGPHQDSRVRDNFNGTALGLEWNSLRGPVDDLISPRPGGGLTIRLSPEPLTSTGTPAFIARRQQHLRVRVSTRIRFTADTPAQEAGLTVFQNHNHHATLALTVDATGTPHVVLTTREAGAETRLAAVAMTDSEVILAVDSDESGYTFHAKDSTWTTLGSIDRPFFSTERAGGFVGVYIGLYGTGHAEAGEGEAHIHWFDYEPAPASPDRAGRTARAGSYS</sequence>
<evidence type="ECO:0000313" key="7">
    <source>
        <dbReference type="Proteomes" id="UP001180754"/>
    </source>
</evidence>
<dbReference type="PANTHER" id="PTHR42812:SF12">
    <property type="entry name" value="BETA-XYLOSIDASE-RELATED"/>
    <property type="match status" value="1"/>
</dbReference>
<evidence type="ECO:0000256" key="2">
    <source>
        <dbReference type="ARBA" id="ARBA00022801"/>
    </source>
</evidence>
<dbReference type="RefSeq" id="WP_311730108.1">
    <property type="nucleotide sequence ID" value="NZ_JAVRFD010000035.1"/>
</dbReference>
<dbReference type="InterPro" id="IPR023296">
    <property type="entry name" value="Glyco_hydro_beta-prop_sf"/>
</dbReference>
<comment type="similarity">
    <text evidence="1 4">Belongs to the glycosyl hydrolase 43 family.</text>
</comment>
<dbReference type="SUPFAM" id="SSF49899">
    <property type="entry name" value="Concanavalin A-like lectins/glucanases"/>
    <property type="match status" value="1"/>
</dbReference>
<dbReference type="CDD" id="cd18617">
    <property type="entry name" value="GH43_XynB-like"/>
    <property type="match status" value="1"/>
</dbReference>
<feature type="domain" description="Beta-xylosidase C-terminal Concanavalin A-like" evidence="5">
    <location>
        <begin position="323"/>
        <end position="514"/>
    </location>
</feature>
<dbReference type="Pfam" id="PF04616">
    <property type="entry name" value="Glyco_hydro_43"/>
    <property type="match status" value="1"/>
</dbReference>